<dbReference type="InterPro" id="IPR012506">
    <property type="entry name" value="TMEM86B-like"/>
</dbReference>
<feature type="transmembrane region" description="Helical" evidence="6">
    <location>
        <begin position="57"/>
        <end position="74"/>
    </location>
</feature>
<accession>A0A9Q2UWA2</accession>
<dbReference type="Proteomes" id="UP000603463">
    <property type="component" value="Unassembled WGS sequence"/>
</dbReference>
<comment type="similarity">
    <text evidence="2">Belongs to the TMEM86 family.</text>
</comment>
<dbReference type="EMBL" id="WVBC01000001">
    <property type="protein sequence ID" value="NKT76768.1"/>
    <property type="molecule type" value="Genomic_DNA"/>
</dbReference>
<sequence>MQASWLEPGFGGAAASRSYHVTMNSQRSRSVRVAWTVFGLLAVAHLAAQLLDADAVANVTQWFLMPVLAAIVWLSTETPRTRLVILVLIALGFSWLGDTAPDLADGDTAFLLMVGFFLAAQATYIAAFVPFNGRGMIRRHAGLVAVYAVAVVLLVAACAPGAGALLVPALVYGTALGAMAVLSAGLGRTAAIGGGLFLVSDGMIALGAFADWFEPPAEGFWIMAPYIAAQVLIVLGVLARDRGHHSAVSAPQALAGKG</sequence>
<dbReference type="EMBL" id="WVDC01000010">
    <property type="protein sequence ID" value="NKW43497.1"/>
    <property type="molecule type" value="Genomic_DNA"/>
</dbReference>
<keyword evidence="4 6" id="KW-1133">Transmembrane helix</keyword>
<reference evidence="7" key="1">
    <citation type="journal article" date="2020" name="Environ. Microbiol.">
        <title>The novel and transferable erm(51) gene confers Macrolides, Lincosamides, and Streptogramins B (MLSB) resistance to clonal Rhodococcus equi in the environment.</title>
        <authorList>
            <person name="Huber L."/>
            <person name="Giguere S."/>
            <person name="Slovis N.M."/>
            <person name="Alvarez-Narvaez S."/>
            <person name="Hart K.A."/>
            <person name="Greiter M."/>
            <person name="Morris E.R.A."/>
            <person name="Cohen N.D."/>
        </authorList>
    </citation>
    <scope>NUCLEOTIDE SEQUENCE</scope>
    <source>
        <strain evidence="7">Lh_116_1</strain>
        <strain evidence="8">Lh_16_1</strain>
    </source>
</reference>
<feature type="transmembrane region" description="Helical" evidence="6">
    <location>
        <begin position="219"/>
        <end position="239"/>
    </location>
</feature>
<dbReference type="PANTHER" id="PTHR31885:SF6">
    <property type="entry name" value="GH04784P"/>
    <property type="match status" value="1"/>
</dbReference>
<evidence type="ECO:0000256" key="1">
    <source>
        <dbReference type="ARBA" id="ARBA00004141"/>
    </source>
</evidence>
<organism evidence="7 9">
    <name type="scientific">Rhodococcus hoagii</name>
    <name type="common">Corynebacterium equii</name>
    <dbReference type="NCBI Taxonomy" id="43767"/>
    <lineage>
        <taxon>Bacteria</taxon>
        <taxon>Bacillati</taxon>
        <taxon>Actinomycetota</taxon>
        <taxon>Actinomycetes</taxon>
        <taxon>Mycobacteriales</taxon>
        <taxon>Nocardiaceae</taxon>
        <taxon>Prescottella</taxon>
    </lineage>
</organism>
<dbReference type="Proteomes" id="UP000608063">
    <property type="component" value="Unassembled WGS sequence"/>
</dbReference>
<evidence type="ECO:0000256" key="6">
    <source>
        <dbReference type="SAM" id="Phobius"/>
    </source>
</evidence>
<comment type="subcellular location">
    <subcellularLocation>
        <location evidence="1">Membrane</location>
        <topology evidence="1">Multi-pass membrane protein</topology>
    </subcellularLocation>
</comment>
<evidence type="ECO:0000256" key="4">
    <source>
        <dbReference type="ARBA" id="ARBA00022989"/>
    </source>
</evidence>
<evidence type="ECO:0000256" key="5">
    <source>
        <dbReference type="ARBA" id="ARBA00023136"/>
    </source>
</evidence>
<dbReference type="PANTHER" id="PTHR31885">
    <property type="entry name" value="GH04784P"/>
    <property type="match status" value="1"/>
</dbReference>
<evidence type="ECO:0000313" key="7">
    <source>
        <dbReference type="EMBL" id="NKT76768.1"/>
    </source>
</evidence>
<dbReference type="GO" id="GO:0016020">
    <property type="term" value="C:membrane"/>
    <property type="evidence" value="ECO:0007669"/>
    <property type="project" value="UniProtKB-SubCell"/>
</dbReference>
<feature type="transmembrane region" description="Helical" evidence="6">
    <location>
        <begin position="81"/>
        <end position="97"/>
    </location>
</feature>
<proteinExistence type="inferred from homology"/>
<protein>
    <submittedName>
        <fullName evidence="7">Lysoplasmalogenase</fullName>
    </submittedName>
</protein>
<gene>
    <name evidence="7" type="ORF">GS882_00765</name>
    <name evidence="8" type="ORF">GS947_18370</name>
</gene>
<comment type="caution">
    <text evidence="7">The sequence shown here is derived from an EMBL/GenBank/DDBJ whole genome shotgun (WGS) entry which is preliminary data.</text>
</comment>
<evidence type="ECO:0000313" key="8">
    <source>
        <dbReference type="EMBL" id="NKW43497.1"/>
    </source>
</evidence>
<dbReference type="AlphaFoldDB" id="A0A9Q2UWA2"/>
<keyword evidence="3 6" id="KW-0812">Transmembrane</keyword>
<evidence type="ECO:0000256" key="3">
    <source>
        <dbReference type="ARBA" id="ARBA00022692"/>
    </source>
</evidence>
<keyword evidence="5 6" id="KW-0472">Membrane</keyword>
<feature type="transmembrane region" description="Helical" evidence="6">
    <location>
        <begin position="141"/>
        <end position="163"/>
    </location>
</feature>
<feature type="transmembrane region" description="Helical" evidence="6">
    <location>
        <begin position="33"/>
        <end position="51"/>
    </location>
</feature>
<feature type="transmembrane region" description="Helical" evidence="6">
    <location>
        <begin position="194"/>
        <end position="213"/>
    </location>
</feature>
<evidence type="ECO:0000313" key="9">
    <source>
        <dbReference type="Proteomes" id="UP000603463"/>
    </source>
</evidence>
<dbReference type="GO" id="GO:0016787">
    <property type="term" value="F:hydrolase activity"/>
    <property type="evidence" value="ECO:0007669"/>
    <property type="project" value="TreeGrafter"/>
</dbReference>
<evidence type="ECO:0000256" key="2">
    <source>
        <dbReference type="ARBA" id="ARBA00007375"/>
    </source>
</evidence>
<dbReference type="Pfam" id="PF07947">
    <property type="entry name" value="YhhN"/>
    <property type="match status" value="1"/>
</dbReference>
<feature type="transmembrane region" description="Helical" evidence="6">
    <location>
        <begin position="169"/>
        <end position="187"/>
    </location>
</feature>
<feature type="transmembrane region" description="Helical" evidence="6">
    <location>
        <begin position="109"/>
        <end position="129"/>
    </location>
</feature>
<name>A0A9Q2UWA2_RHOHA</name>